<organism evidence="2 3">
    <name type="scientific">Tetrabaena socialis</name>
    <dbReference type="NCBI Taxonomy" id="47790"/>
    <lineage>
        <taxon>Eukaryota</taxon>
        <taxon>Viridiplantae</taxon>
        <taxon>Chlorophyta</taxon>
        <taxon>core chlorophytes</taxon>
        <taxon>Chlorophyceae</taxon>
        <taxon>CS clade</taxon>
        <taxon>Chlamydomonadales</taxon>
        <taxon>Tetrabaenaceae</taxon>
        <taxon>Tetrabaena</taxon>
    </lineage>
</organism>
<reference evidence="2 3" key="1">
    <citation type="journal article" date="2017" name="Mol. Biol. Evol.">
        <title>The 4-celled Tetrabaena socialis nuclear genome reveals the essential components for genetic control of cell number at the origin of multicellularity in the volvocine lineage.</title>
        <authorList>
            <person name="Featherston J."/>
            <person name="Arakaki Y."/>
            <person name="Hanschen E.R."/>
            <person name="Ferris P.J."/>
            <person name="Michod R.E."/>
            <person name="Olson B.J.S.C."/>
            <person name="Nozaki H."/>
            <person name="Durand P.M."/>
        </authorList>
    </citation>
    <scope>NUCLEOTIDE SEQUENCE [LARGE SCALE GENOMIC DNA]</scope>
    <source>
        <strain evidence="2 3">NIES-571</strain>
    </source>
</reference>
<feature type="compositionally biased region" description="Low complexity" evidence="1">
    <location>
        <begin position="92"/>
        <end position="101"/>
    </location>
</feature>
<dbReference type="EMBL" id="PGGS01000350">
    <property type="protein sequence ID" value="PNH04908.1"/>
    <property type="molecule type" value="Genomic_DNA"/>
</dbReference>
<feature type="compositionally biased region" description="Low complexity" evidence="1">
    <location>
        <begin position="13"/>
        <end position="47"/>
    </location>
</feature>
<name>A0A2J7ZXC7_9CHLO</name>
<evidence type="ECO:0000313" key="3">
    <source>
        <dbReference type="Proteomes" id="UP000236333"/>
    </source>
</evidence>
<gene>
    <name evidence="2" type="ORF">TSOC_008967</name>
</gene>
<evidence type="ECO:0000256" key="1">
    <source>
        <dbReference type="SAM" id="MobiDB-lite"/>
    </source>
</evidence>
<sequence>MAVHNSPRFCAHSPGSGPARALPAPLPRLAAAAAAAAVAAAASPPGAKSMRGPLGTGLPGSLPRPPPDAKRGRLPPLPLALASPSAGGGVEAAGPAAAASGPAPPPDAAPATRLSRDLPTTRPDPEGARLMGGSGLGPGSIMADTSASDSASLTRRAVLRMSGISTRPERRGGGQGMHARVRGLRVQVVLTSV</sequence>
<feature type="region of interest" description="Disordered" evidence="1">
    <location>
        <begin position="1"/>
        <end position="135"/>
    </location>
</feature>
<protein>
    <submittedName>
        <fullName evidence="2">Uncharacterized protein</fullName>
    </submittedName>
</protein>
<dbReference type="Proteomes" id="UP000236333">
    <property type="component" value="Unassembled WGS sequence"/>
</dbReference>
<accession>A0A2J7ZXC7</accession>
<comment type="caution">
    <text evidence="2">The sequence shown here is derived from an EMBL/GenBank/DDBJ whole genome shotgun (WGS) entry which is preliminary data.</text>
</comment>
<dbReference type="AlphaFoldDB" id="A0A2J7ZXC7"/>
<proteinExistence type="predicted"/>
<keyword evidence="3" id="KW-1185">Reference proteome</keyword>
<evidence type="ECO:0000313" key="2">
    <source>
        <dbReference type="EMBL" id="PNH04908.1"/>
    </source>
</evidence>